<dbReference type="GO" id="GO:0046872">
    <property type="term" value="F:metal ion binding"/>
    <property type="evidence" value="ECO:0007669"/>
    <property type="project" value="UniProtKB-KW"/>
</dbReference>
<dbReference type="GO" id="GO:0006281">
    <property type="term" value="P:DNA repair"/>
    <property type="evidence" value="ECO:0007669"/>
    <property type="project" value="TreeGrafter"/>
</dbReference>
<name>A0A0E1X228_9HYPH</name>
<dbReference type="InterPro" id="IPR050155">
    <property type="entry name" value="HAD-like_hydrolase_sf"/>
</dbReference>
<evidence type="ECO:0000256" key="9">
    <source>
        <dbReference type="ARBA" id="ARBA00023277"/>
    </source>
</evidence>
<evidence type="ECO:0000256" key="1">
    <source>
        <dbReference type="ARBA" id="ARBA00000830"/>
    </source>
</evidence>
<dbReference type="PANTHER" id="PTHR43434">
    <property type="entry name" value="PHOSPHOGLYCOLATE PHOSPHATASE"/>
    <property type="match status" value="1"/>
</dbReference>
<evidence type="ECO:0000313" key="11">
    <source>
        <dbReference type="EMBL" id="EEZ31135.1"/>
    </source>
</evidence>
<dbReference type="SFLD" id="SFLDG01135">
    <property type="entry name" value="C1.5.6:_HAD__Beta-PGM__Phospha"/>
    <property type="match status" value="1"/>
</dbReference>
<dbReference type="PANTHER" id="PTHR43434:SF1">
    <property type="entry name" value="PHOSPHOGLYCOLATE PHOSPHATASE"/>
    <property type="match status" value="1"/>
</dbReference>
<comment type="pathway">
    <text evidence="3 10">Organic acid metabolism; glycolate biosynthesis; glycolate from 2-phosphoglycolate: step 1/1.</text>
</comment>
<comment type="catalytic activity">
    <reaction evidence="1 10">
        <text>2-phosphoglycolate + H2O = glycolate + phosphate</text>
        <dbReference type="Rhea" id="RHEA:14369"/>
        <dbReference type="ChEBI" id="CHEBI:15377"/>
        <dbReference type="ChEBI" id="CHEBI:29805"/>
        <dbReference type="ChEBI" id="CHEBI:43474"/>
        <dbReference type="ChEBI" id="CHEBI:58033"/>
        <dbReference type="EC" id="3.1.3.18"/>
    </reaction>
</comment>
<dbReference type="EC" id="3.1.3.18" evidence="5 10"/>
<dbReference type="Gene3D" id="3.40.50.1000">
    <property type="entry name" value="HAD superfamily/HAD-like"/>
    <property type="match status" value="1"/>
</dbReference>
<evidence type="ECO:0000256" key="10">
    <source>
        <dbReference type="HAMAP-Rule" id="MF_00495"/>
    </source>
</evidence>
<protein>
    <recommendedName>
        <fullName evidence="5 10">Phosphoglycolate phosphatase</fullName>
        <shortName evidence="10">PGP</shortName>
        <shortName evidence="10">PGPase</shortName>
        <ecNumber evidence="5 10">3.1.3.18</ecNumber>
    </recommendedName>
</protein>
<dbReference type="InterPro" id="IPR041492">
    <property type="entry name" value="HAD_2"/>
</dbReference>
<gene>
    <name evidence="11" type="ORF">BALG_01255</name>
</gene>
<dbReference type="SUPFAM" id="SSF56784">
    <property type="entry name" value="HAD-like"/>
    <property type="match status" value="1"/>
</dbReference>
<evidence type="ECO:0000256" key="4">
    <source>
        <dbReference type="ARBA" id="ARBA00006171"/>
    </source>
</evidence>
<dbReference type="EMBL" id="EQ999546">
    <property type="protein sequence ID" value="EEZ31135.1"/>
    <property type="molecule type" value="Genomic_DNA"/>
</dbReference>
<dbReference type="GO" id="GO:0005975">
    <property type="term" value="P:carbohydrate metabolic process"/>
    <property type="evidence" value="ECO:0007669"/>
    <property type="project" value="InterPro"/>
</dbReference>
<comment type="similarity">
    <text evidence="4 10">Belongs to the HAD-like hydrolase superfamily. CbbY/CbbZ/Gph/YieH family.</text>
</comment>
<organism evidence="11">
    <name type="scientific">Brucella pinnipedialis M292/94/1</name>
    <dbReference type="NCBI Taxonomy" id="520462"/>
    <lineage>
        <taxon>Bacteria</taxon>
        <taxon>Pseudomonadati</taxon>
        <taxon>Pseudomonadota</taxon>
        <taxon>Alphaproteobacteria</taxon>
        <taxon>Hyphomicrobiales</taxon>
        <taxon>Brucellaceae</taxon>
        <taxon>Brucella/Ochrobactrum group</taxon>
        <taxon>Brucella</taxon>
    </lineage>
</organism>
<dbReference type="InterPro" id="IPR006439">
    <property type="entry name" value="HAD-SF_hydro_IA"/>
</dbReference>
<dbReference type="UniPathway" id="UPA00865">
    <property type="reaction ID" value="UER00834"/>
</dbReference>
<dbReference type="InterPro" id="IPR023198">
    <property type="entry name" value="PGP-like_dom2"/>
</dbReference>
<comment type="cofactor">
    <cofactor evidence="2 10">
        <name>Mg(2+)</name>
        <dbReference type="ChEBI" id="CHEBI:18420"/>
    </cofactor>
</comment>
<keyword evidence="7 10" id="KW-0378">Hydrolase</keyword>
<feature type="binding site" evidence="10">
    <location>
        <position position="175"/>
    </location>
    <ligand>
        <name>Mg(2+)</name>
        <dbReference type="ChEBI" id="CHEBI:18420"/>
    </ligand>
</feature>
<dbReference type="GeneID" id="93016640"/>
<feature type="active site" description="Nucleophile" evidence="10">
    <location>
        <position position="13"/>
    </location>
</feature>
<sequence length="234" mass="25513">MSPVSQKPIIVFDLDGTLVDTAPDLLDSLNHCLAISGLKTADRGSLRRFVGQGARVMIERAFAAQQQQLDDARLDKLVEEFRAHYAAHMPGHSSFFPGALEAMDRFASNGYQLAVCTNKYEELSVKLLTSMGEAARFAAICGADTFSWRKPDPRHLIETIARAGGNRDRALMVGDSRTDIDTAKAAGIPVVAVDFGYSDLPVQHYEPSRVISHYNEFTLEMAGDLIAAVADPAQ</sequence>
<evidence type="ECO:0000256" key="5">
    <source>
        <dbReference type="ARBA" id="ARBA00013078"/>
    </source>
</evidence>
<dbReference type="InterPro" id="IPR037512">
    <property type="entry name" value="PGPase_prok"/>
</dbReference>
<feature type="binding site" evidence="10">
    <location>
        <position position="15"/>
    </location>
    <ligand>
        <name>Mg(2+)</name>
        <dbReference type="ChEBI" id="CHEBI:18420"/>
    </ligand>
</feature>
<dbReference type="GO" id="GO:0046295">
    <property type="term" value="P:glycolate biosynthetic process"/>
    <property type="evidence" value="ECO:0007669"/>
    <property type="project" value="UniProtKB-UniRule"/>
</dbReference>
<feature type="binding site" evidence="10">
    <location>
        <position position="13"/>
    </location>
    <ligand>
        <name>Mg(2+)</name>
        <dbReference type="ChEBI" id="CHEBI:18420"/>
    </ligand>
</feature>
<dbReference type="NCBIfam" id="TIGR01549">
    <property type="entry name" value="HAD-SF-IA-v1"/>
    <property type="match status" value="1"/>
</dbReference>
<accession>A0A0E1X228</accession>
<keyword evidence="9 10" id="KW-0119">Carbohydrate metabolism</keyword>
<evidence type="ECO:0000256" key="6">
    <source>
        <dbReference type="ARBA" id="ARBA00022723"/>
    </source>
</evidence>
<dbReference type="HAMAP" id="MF_00495">
    <property type="entry name" value="GPH_hydrolase_bact"/>
    <property type="match status" value="1"/>
</dbReference>
<keyword evidence="6 10" id="KW-0479">Metal-binding</keyword>
<dbReference type="Gene3D" id="1.10.150.240">
    <property type="entry name" value="Putative phosphatase, domain 2"/>
    <property type="match status" value="1"/>
</dbReference>
<dbReference type="Pfam" id="PF13419">
    <property type="entry name" value="HAD_2"/>
    <property type="match status" value="1"/>
</dbReference>
<reference evidence="11" key="1">
    <citation type="submission" date="2009-01" db="EMBL/GenBank/DDBJ databases">
        <title>The Genome Sequence of Brucella pinnipedialis M292/94/1.</title>
        <authorList>
            <consortium name="The Broad Institute Genome Sequencing Platform"/>
            <person name="Ward D."/>
            <person name="Young S.K."/>
            <person name="Kodira C.D."/>
            <person name="Zeng Q."/>
            <person name="Koehrsen M."/>
            <person name="Alvarado L."/>
            <person name="Berlin A."/>
            <person name="Borenstein D."/>
            <person name="Chen Z."/>
            <person name="Engels R."/>
            <person name="Freedman E."/>
            <person name="Gellesch M."/>
            <person name="Goldberg J."/>
            <person name="Griggs A."/>
            <person name="Gujja S."/>
            <person name="Heiman D."/>
            <person name="Hepburn T."/>
            <person name="Howarth C."/>
            <person name="Jen D."/>
            <person name="Larson L."/>
            <person name="Lewis B."/>
            <person name="Mehta T."/>
            <person name="Park D."/>
            <person name="Pearson M."/>
            <person name="Roberts A."/>
            <person name="Saif S."/>
            <person name="Shea T."/>
            <person name="Shenoy N."/>
            <person name="Sisk P."/>
            <person name="Stolte C."/>
            <person name="Sykes S."/>
            <person name="Walk T."/>
            <person name="White J."/>
            <person name="Yandava C."/>
            <person name="Whatmore A.M."/>
            <person name="Perrett L.L."/>
            <person name="O'Callaghan D."/>
            <person name="Nusbaum C."/>
            <person name="Galagan J."/>
            <person name="Birren B."/>
        </authorList>
    </citation>
    <scope>NUCLEOTIDE SEQUENCE [LARGE SCALE GENOMIC DNA]</scope>
    <source>
        <strain evidence="11">M292/94/1</strain>
    </source>
</reference>
<dbReference type="InterPro" id="IPR023214">
    <property type="entry name" value="HAD_sf"/>
</dbReference>
<dbReference type="RefSeq" id="WP_002964125.1">
    <property type="nucleotide sequence ID" value="NZ_EQ999546.1"/>
</dbReference>
<dbReference type="HOGENOM" id="CLU_045011_19_1_5"/>
<proteinExistence type="inferred from homology"/>
<dbReference type="SFLD" id="SFLDG01129">
    <property type="entry name" value="C1.5:_HAD__Beta-PGM__Phosphata"/>
    <property type="match status" value="1"/>
</dbReference>
<evidence type="ECO:0000256" key="8">
    <source>
        <dbReference type="ARBA" id="ARBA00022842"/>
    </source>
</evidence>
<dbReference type="GO" id="GO:0008967">
    <property type="term" value="F:phosphoglycolate phosphatase activity"/>
    <property type="evidence" value="ECO:0007669"/>
    <property type="project" value="UniProtKB-UniRule"/>
</dbReference>
<keyword evidence="8 10" id="KW-0460">Magnesium</keyword>
<dbReference type="AlphaFoldDB" id="A0A0E1X228"/>
<dbReference type="SFLD" id="SFLDS00003">
    <property type="entry name" value="Haloacid_Dehalogenase"/>
    <property type="match status" value="1"/>
</dbReference>
<evidence type="ECO:0000256" key="3">
    <source>
        <dbReference type="ARBA" id="ARBA00004818"/>
    </source>
</evidence>
<comment type="function">
    <text evidence="10">Specifically catalyzes the dephosphorylation of 2-phosphoglycolate. Is involved in the dissimilation of the intracellular 2-phosphoglycolate formed during the DNA repair of 3'-phosphoglycolate ends, a major class of DNA lesions induced by oxidative stress.</text>
</comment>
<dbReference type="GO" id="GO:0005829">
    <property type="term" value="C:cytosol"/>
    <property type="evidence" value="ECO:0007669"/>
    <property type="project" value="TreeGrafter"/>
</dbReference>
<dbReference type="Proteomes" id="UP000004659">
    <property type="component" value="Unassembled WGS sequence"/>
</dbReference>
<dbReference type="InterPro" id="IPR036412">
    <property type="entry name" value="HAD-like_sf"/>
</dbReference>
<evidence type="ECO:0000256" key="7">
    <source>
        <dbReference type="ARBA" id="ARBA00022801"/>
    </source>
</evidence>
<dbReference type="CDD" id="cd07512">
    <property type="entry name" value="HAD_PGPase"/>
    <property type="match status" value="1"/>
</dbReference>
<evidence type="ECO:0000256" key="2">
    <source>
        <dbReference type="ARBA" id="ARBA00001946"/>
    </source>
</evidence>